<feature type="transmembrane region" description="Helical" evidence="2">
    <location>
        <begin position="921"/>
        <end position="941"/>
    </location>
</feature>
<organism evidence="3 4">
    <name type="scientific">Stylonychia lemnae</name>
    <name type="common">Ciliate</name>
    <dbReference type="NCBI Taxonomy" id="5949"/>
    <lineage>
        <taxon>Eukaryota</taxon>
        <taxon>Sar</taxon>
        <taxon>Alveolata</taxon>
        <taxon>Ciliophora</taxon>
        <taxon>Intramacronucleata</taxon>
        <taxon>Spirotrichea</taxon>
        <taxon>Stichotrichia</taxon>
        <taxon>Sporadotrichida</taxon>
        <taxon>Oxytrichidae</taxon>
        <taxon>Stylonychinae</taxon>
        <taxon>Stylonychia</taxon>
    </lineage>
</organism>
<accession>A0A078A1S6</accession>
<gene>
    <name evidence="3" type="primary">Contig17210.g18329</name>
    <name evidence="3" type="ORF">STYLEM_4782</name>
</gene>
<feature type="region of interest" description="Disordered" evidence="1">
    <location>
        <begin position="1089"/>
        <end position="1141"/>
    </location>
</feature>
<dbReference type="Proteomes" id="UP000039865">
    <property type="component" value="Unassembled WGS sequence"/>
</dbReference>
<feature type="region of interest" description="Disordered" evidence="1">
    <location>
        <begin position="690"/>
        <end position="709"/>
    </location>
</feature>
<feature type="compositionally biased region" description="Low complexity" evidence="1">
    <location>
        <begin position="1275"/>
        <end position="1287"/>
    </location>
</feature>
<evidence type="ECO:0000313" key="4">
    <source>
        <dbReference type="Proteomes" id="UP000039865"/>
    </source>
</evidence>
<feature type="region of interest" description="Disordered" evidence="1">
    <location>
        <begin position="403"/>
        <end position="457"/>
    </location>
</feature>
<evidence type="ECO:0000256" key="1">
    <source>
        <dbReference type="SAM" id="MobiDB-lite"/>
    </source>
</evidence>
<feature type="region of interest" description="Disordered" evidence="1">
    <location>
        <begin position="43"/>
        <end position="75"/>
    </location>
</feature>
<feature type="region of interest" description="Disordered" evidence="1">
    <location>
        <begin position="1177"/>
        <end position="1202"/>
    </location>
</feature>
<feature type="compositionally biased region" description="Basic and acidic residues" evidence="1">
    <location>
        <begin position="415"/>
        <end position="434"/>
    </location>
</feature>
<keyword evidence="2" id="KW-1133">Transmembrane helix</keyword>
<feature type="region of interest" description="Disordered" evidence="1">
    <location>
        <begin position="526"/>
        <end position="608"/>
    </location>
</feature>
<keyword evidence="2" id="KW-0472">Membrane</keyword>
<evidence type="ECO:0008006" key="5">
    <source>
        <dbReference type="Google" id="ProtNLM"/>
    </source>
</evidence>
<evidence type="ECO:0000313" key="3">
    <source>
        <dbReference type="EMBL" id="CDW75787.1"/>
    </source>
</evidence>
<feature type="compositionally biased region" description="Acidic residues" evidence="1">
    <location>
        <begin position="1238"/>
        <end position="1249"/>
    </location>
</feature>
<feature type="compositionally biased region" description="Polar residues" evidence="1">
    <location>
        <begin position="1089"/>
        <end position="1099"/>
    </location>
</feature>
<keyword evidence="4" id="KW-1185">Reference proteome</keyword>
<feature type="compositionally biased region" description="Polar residues" evidence="1">
    <location>
        <begin position="403"/>
        <end position="413"/>
    </location>
</feature>
<feature type="compositionally biased region" description="Polar residues" evidence="1">
    <location>
        <begin position="441"/>
        <end position="457"/>
    </location>
</feature>
<feature type="compositionally biased region" description="Polar residues" evidence="1">
    <location>
        <begin position="211"/>
        <end position="224"/>
    </location>
</feature>
<feature type="compositionally biased region" description="Polar residues" evidence="1">
    <location>
        <begin position="1226"/>
        <end position="1236"/>
    </location>
</feature>
<feature type="region of interest" description="Disordered" evidence="1">
    <location>
        <begin position="1226"/>
        <end position="1317"/>
    </location>
</feature>
<sequence>MLMDSNNLNYQKQNNRTYANNAGPGMDLKNAFYQEVNDEDSSAMGLSTLNRGDQNDLDSMRQNRLNNQDDDDDINDRYEYSENGGITNNDPYMNHNKSDLNRRFRQNQSNIGINRNNIVNPQEIRQSNQSYGGIEHLQMKSRTIEPMTNADKQVQNNYFVGEDQFVDPENGKQKGRYREIDPNMQGISQTIDPDIIKGKKILRKSNQNQLGGLKVTNNESNLQPTAEGFDETYQPPKKGKFKKDREQEMIIDDNEQSSRGFKNETTQNYLNAQLQNPNQNSRKNLKTNEDLAEQKETFNDMLEFYNRSPKVGYETNEENDNARNKSQAILDENPYQQIQFPENEDDDLKKERSPSIDYENDKTREREVKIKKKKILRKNKDKAYANQEYQDQNRALEKFAQNFQMKDSNVNNEDLNDRSLDSEEQDDYTKEYLRQQKNKSKQNTSRLVKNQKQMDPNQYGLQQVKVAEVLEETRKTSRTQRNNKLDETKSYKGDYTDRERDFGKSLNKTAMNTIDNKFEVGEVEYKDEELNKSQSRIASKKNTQRLERDEVRQQSNTDLGIGAEHTIKEIQYQDKIRRKREQEQKRRLQYDSSKPMLDSQERQDDYDNQVNYSYVVTNENQRILDSDEEQKMRKIIMSKADENEEDDEEDEDNDYDYGDAQIRQVPARSGHISELPPNVQDFVEISLQKSHDQSISNSQKSSARQEQNKLELSDQFDKLHYNLQQALNDAQLNESRKNIEIIPFDTECFHSLILNTYDDWYSDVSIKWNIKDYMEVVEKSELEKIFGQLLEQNEYNTITINNMPFLDLGDRPSTYNPKRPEAEQIFIVPETQKPSKIIIRYSDCKPVYYIGSLNEKYNQFGLEAKGISLHDIQSTLMKASIYLRPYRGQVSRIDRINLINILGGLIITIALSMSIGITIHWAFSLIFIVIYFFFAALSIRITKKKSNRYLRQAHFMLAVYCRAENNRYFLKNNIEMRPGFLAKWIEFNIRTKQDKLSQAADQENGEGQNNDEDLAAAVASGAMEFSTEKYVDFMRDRWDKQKKVSQAQTLKQEGRRGPIPIKDIEQYKQDQQLAMLLQEQESNNFDQSAMNVESKNKQSQNDEDGDEEMKHDPRKNHKQNHPLFNQQLDGRRKVLPPLKNQPQISQDKIYSGLYIPNTGATASIPNKQKIRKNFAVGMQNSPDKKFRNEEDYNYQEEEQNLPSSMKKLKKNYYNNNLPAIVQQKSNASLKQSSGFQNEYEEDEKVEEDGPNQRVSIQSNQNLQKQANQGRAASRQQQVMQKQQSFKKQFQEDVKYGKNSSVGNKNNIEEDDEDDDDY</sequence>
<keyword evidence="2" id="KW-0812">Transmembrane</keyword>
<feature type="region of interest" description="Disordered" evidence="1">
    <location>
        <begin position="341"/>
        <end position="364"/>
    </location>
</feature>
<feature type="compositionally biased region" description="Polar residues" evidence="1">
    <location>
        <begin position="1252"/>
        <end position="1274"/>
    </location>
</feature>
<feature type="compositionally biased region" description="Acidic residues" evidence="1">
    <location>
        <begin position="1308"/>
        <end position="1317"/>
    </location>
</feature>
<name>A0A078A1S6_STYLE</name>
<reference evidence="3 4" key="1">
    <citation type="submission" date="2014-06" db="EMBL/GenBank/DDBJ databases">
        <authorList>
            <person name="Swart Estienne"/>
        </authorList>
    </citation>
    <scope>NUCLEOTIDE SEQUENCE [LARGE SCALE GENOMIC DNA]</scope>
    <source>
        <strain evidence="3 4">130c</strain>
    </source>
</reference>
<feature type="region of interest" description="Disordered" evidence="1">
    <location>
        <begin position="211"/>
        <end position="261"/>
    </location>
</feature>
<protein>
    <recommendedName>
        <fullName evidence="5">Transmembrane protein</fullName>
    </recommendedName>
</protein>
<feature type="compositionally biased region" description="Polar residues" evidence="1">
    <location>
        <begin position="693"/>
        <end position="705"/>
    </location>
</feature>
<evidence type="ECO:0000256" key="2">
    <source>
        <dbReference type="SAM" id="Phobius"/>
    </source>
</evidence>
<feature type="compositionally biased region" description="Acidic residues" evidence="1">
    <location>
        <begin position="642"/>
        <end position="657"/>
    </location>
</feature>
<dbReference type="EMBL" id="CCKQ01004625">
    <property type="protein sequence ID" value="CDW75787.1"/>
    <property type="molecule type" value="Genomic_DNA"/>
</dbReference>
<proteinExistence type="predicted"/>
<feature type="region of interest" description="Disordered" evidence="1">
    <location>
        <begin position="638"/>
        <end position="657"/>
    </location>
</feature>
<dbReference type="OrthoDB" id="10676921at2759"/>
<feature type="compositionally biased region" description="Basic and acidic residues" evidence="1">
    <location>
        <begin position="565"/>
        <end position="589"/>
    </location>
</feature>
<dbReference type="InParanoid" id="A0A078A1S6"/>
<feature type="compositionally biased region" description="Basic and acidic residues" evidence="1">
    <location>
        <begin position="347"/>
        <end position="364"/>
    </location>
</feature>